<dbReference type="Proteomes" id="UP000663844">
    <property type="component" value="Unassembled WGS sequence"/>
</dbReference>
<protein>
    <submittedName>
        <fullName evidence="1">Uncharacterized protein</fullName>
    </submittedName>
</protein>
<feature type="non-terminal residue" evidence="1">
    <location>
        <position position="26"/>
    </location>
</feature>
<comment type="caution">
    <text evidence="1">The sequence shown here is derived from an EMBL/GenBank/DDBJ whole genome shotgun (WGS) entry which is preliminary data.</text>
</comment>
<reference evidence="1" key="1">
    <citation type="submission" date="2021-02" db="EMBL/GenBank/DDBJ databases">
        <authorList>
            <person name="Nowell W R."/>
        </authorList>
    </citation>
    <scope>NUCLEOTIDE SEQUENCE</scope>
</reference>
<sequence>MGGYFYKVGSIAVDKLLHPIGDDGIE</sequence>
<evidence type="ECO:0000313" key="2">
    <source>
        <dbReference type="Proteomes" id="UP000663844"/>
    </source>
</evidence>
<accession>A0A820BYP7</accession>
<proteinExistence type="predicted"/>
<name>A0A820BYP7_9BILA</name>
<evidence type="ECO:0000313" key="1">
    <source>
        <dbReference type="EMBL" id="CAF4199138.1"/>
    </source>
</evidence>
<dbReference type="EMBL" id="CAJOAZ010009205">
    <property type="protein sequence ID" value="CAF4199138.1"/>
    <property type="molecule type" value="Genomic_DNA"/>
</dbReference>
<organism evidence="1 2">
    <name type="scientific">Adineta steineri</name>
    <dbReference type="NCBI Taxonomy" id="433720"/>
    <lineage>
        <taxon>Eukaryota</taxon>
        <taxon>Metazoa</taxon>
        <taxon>Spiralia</taxon>
        <taxon>Gnathifera</taxon>
        <taxon>Rotifera</taxon>
        <taxon>Eurotatoria</taxon>
        <taxon>Bdelloidea</taxon>
        <taxon>Adinetida</taxon>
        <taxon>Adinetidae</taxon>
        <taxon>Adineta</taxon>
    </lineage>
</organism>
<dbReference type="AlphaFoldDB" id="A0A820BYP7"/>
<gene>
    <name evidence="1" type="ORF">OXD698_LOCUS40739</name>
</gene>